<protein>
    <submittedName>
        <fullName evidence="2">Uncharacterized protein</fullName>
    </submittedName>
</protein>
<organism evidence="2 3">
    <name type="scientific">Protopolystoma xenopodis</name>
    <dbReference type="NCBI Taxonomy" id="117903"/>
    <lineage>
        <taxon>Eukaryota</taxon>
        <taxon>Metazoa</taxon>
        <taxon>Spiralia</taxon>
        <taxon>Lophotrochozoa</taxon>
        <taxon>Platyhelminthes</taxon>
        <taxon>Monogenea</taxon>
        <taxon>Polyopisthocotylea</taxon>
        <taxon>Polystomatidea</taxon>
        <taxon>Polystomatidae</taxon>
        <taxon>Protopolystoma</taxon>
    </lineage>
</organism>
<accession>A0A448X4F0</accession>
<sequence>MRALFSPPVTNESQSLQKDVSSNLIQIDVSAWSHSILLLSSASSFQEAPFLHGASQAAFPQYMPRSCLLQRRRTSSETETPATSTGQLDASDNLRLRPYEWILQVTSHLNWSEAIQIGYKGAWLFMLSSSSITNLPIHYSLYAHHLGNGAKAFEETSCSAFAFHLPRPCSMCEIPSNTGEQERKLCDNLRPGVLSNDGLGHSACHFTVHPDAAYIFISTEAQCLVGWRVSASPSKLGLERAADKSAFGQNHDIQHNLASDMDNLVQSAEQVKPPLLHSSPLSFSDIEEWKSEKSDSESSCSTRIKMSR</sequence>
<proteinExistence type="predicted"/>
<dbReference type="EMBL" id="CAAALY010089928">
    <property type="protein sequence ID" value="VEL27790.1"/>
    <property type="molecule type" value="Genomic_DNA"/>
</dbReference>
<dbReference type="AlphaFoldDB" id="A0A448X4F0"/>
<feature type="region of interest" description="Disordered" evidence="1">
    <location>
        <begin position="287"/>
        <end position="308"/>
    </location>
</feature>
<gene>
    <name evidence="2" type="ORF">PXEA_LOCUS21230</name>
</gene>
<name>A0A448X4F0_9PLAT</name>
<reference evidence="2" key="1">
    <citation type="submission" date="2018-11" db="EMBL/GenBank/DDBJ databases">
        <authorList>
            <consortium name="Pathogen Informatics"/>
        </authorList>
    </citation>
    <scope>NUCLEOTIDE SEQUENCE</scope>
</reference>
<dbReference type="Proteomes" id="UP000784294">
    <property type="component" value="Unassembled WGS sequence"/>
</dbReference>
<comment type="caution">
    <text evidence="2">The sequence shown here is derived from an EMBL/GenBank/DDBJ whole genome shotgun (WGS) entry which is preliminary data.</text>
</comment>
<evidence type="ECO:0000256" key="1">
    <source>
        <dbReference type="SAM" id="MobiDB-lite"/>
    </source>
</evidence>
<evidence type="ECO:0000313" key="3">
    <source>
        <dbReference type="Proteomes" id="UP000784294"/>
    </source>
</evidence>
<keyword evidence="3" id="KW-1185">Reference proteome</keyword>
<evidence type="ECO:0000313" key="2">
    <source>
        <dbReference type="EMBL" id="VEL27790.1"/>
    </source>
</evidence>
<feature type="compositionally biased region" description="Basic and acidic residues" evidence="1">
    <location>
        <begin position="287"/>
        <end position="296"/>
    </location>
</feature>